<organism evidence="2 3">
    <name type="scientific">Rhizopus delemar</name>
    <dbReference type="NCBI Taxonomy" id="936053"/>
    <lineage>
        <taxon>Eukaryota</taxon>
        <taxon>Fungi</taxon>
        <taxon>Fungi incertae sedis</taxon>
        <taxon>Mucoromycota</taxon>
        <taxon>Mucoromycotina</taxon>
        <taxon>Mucoromycetes</taxon>
        <taxon>Mucorales</taxon>
        <taxon>Mucorineae</taxon>
        <taxon>Rhizopodaceae</taxon>
        <taxon>Rhizopus</taxon>
    </lineage>
</organism>
<name>A0A9P6XU92_9FUNG</name>
<protein>
    <recommendedName>
        <fullName evidence="4">Outer membrane protein beta-barrel domain-containing protein</fullName>
    </recommendedName>
</protein>
<comment type="caution">
    <text evidence="2">The sequence shown here is derived from an EMBL/GenBank/DDBJ whole genome shotgun (WGS) entry which is preliminary data.</text>
</comment>
<sequence>MNKKILTTALLGGLAFAQAASAQEFDDRWYLTGSAGFNFQDNDRLTNDAPFVTLGLEPELRFEQGPELVAAVAGTRTSWVAWATRRRKKPTR</sequence>
<reference evidence="2 3" key="1">
    <citation type="journal article" date="2020" name="Microb. Genom.">
        <title>Genetic diversity of clinical and environmental Mucorales isolates obtained from an investigation of mucormycosis cases among solid organ transplant recipients.</title>
        <authorList>
            <person name="Nguyen M.H."/>
            <person name="Kaul D."/>
            <person name="Muto C."/>
            <person name="Cheng S.J."/>
            <person name="Richter R.A."/>
            <person name="Bruno V.M."/>
            <person name="Liu G."/>
            <person name="Beyhan S."/>
            <person name="Sundermann A.J."/>
            <person name="Mounaud S."/>
            <person name="Pasculle A.W."/>
            <person name="Nierman W.C."/>
            <person name="Driscoll E."/>
            <person name="Cumbie R."/>
            <person name="Clancy C.J."/>
            <person name="Dupont C.L."/>
        </authorList>
    </citation>
    <scope>NUCLEOTIDE SEQUENCE [LARGE SCALE GENOMIC DNA]</scope>
    <source>
        <strain evidence="2 3">GL24</strain>
    </source>
</reference>
<evidence type="ECO:0008006" key="4">
    <source>
        <dbReference type="Google" id="ProtNLM"/>
    </source>
</evidence>
<dbReference type="EMBL" id="JAANIU010010019">
    <property type="protein sequence ID" value="KAG1532281.1"/>
    <property type="molecule type" value="Genomic_DNA"/>
</dbReference>
<dbReference type="Proteomes" id="UP000740926">
    <property type="component" value="Unassembled WGS sequence"/>
</dbReference>
<dbReference type="AlphaFoldDB" id="A0A9P6XU92"/>
<proteinExistence type="predicted"/>
<feature type="chain" id="PRO_5040428563" description="Outer membrane protein beta-barrel domain-containing protein" evidence="1">
    <location>
        <begin position="23"/>
        <end position="92"/>
    </location>
</feature>
<keyword evidence="3" id="KW-1185">Reference proteome</keyword>
<evidence type="ECO:0000256" key="1">
    <source>
        <dbReference type="SAM" id="SignalP"/>
    </source>
</evidence>
<evidence type="ECO:0000313" key="2">
    <source>
        <dbReference type="EMBL" id="KAG1532281.1"/>
    </source>
</evidence>
<keyword evidence="1" id="KW-0732">Signal</keyword>
<gene>
    <name evidence="2" type="ORF">G6F50_016274</name>
</gene>
<evidence type="ECO:0000313" key="3">
    <source>
        <dbReference type="Proteomes" id="UP000740926"/>
    </source>
</evidence>
<accession>A0A9P6XU92</accession>
<feature type="signal peptide" evidence="1">
    <location>
        <begin position="1"/>
        <end position="22"/>
    </location>
</feature>